<dbReference type="PROSITE" id="PS51153">
    <property type="entry name" value="RPW8"/>
    <property type="match status" value="1"/>
</dbReference>
<dbReference type="Gramene" id="QL06p043215:mrna">
    <property type="protein sequence ID" value="QL06p043215:mrna"/>
    <property type="gene ID" value="QL06p043215"/>
</dbReference>
<dbReference type="Proteomes" id="UP000594261">
    <property type="component" value="Chromosome 6"/>
</dbReference>
<dbReference type="EMBL" id="LRBV02000006">
    <property type="status" value="NOT_ANNOTATED_CDS"/>
    <property type="molecule type" value="Genomic_DNA"/>
</dbReference>
<dbReference type="InterPro" id="IPR042197">
    <property type="entry name" value="Apaf_helical"/>
</dbReference>
<reference evidence="7" key="2">
    <citation type="submission" date="2021-01" db="UniProtKB">
        <authorList>
            <consortium name="EnsemblPlants"/>
        </authorList>
    </citation>
    <scope>IDENTIFICATION</scope>
</reference>
<dbReference type="FunCoup" id="A0A7N2M0A9">
    <property type="interactions" value="384"/>
</dbReference>
<evidence type="ECO:0000259" key="6">
    <source>
        <dbReference type="PROSITE" id="PS51153"/>
    </source>
</evidence>
<dbReference type="InParanoid" id="A0A7N2M0A9"/>
<evidence type="ECO:0000256" key="2">
    <source>
        <dbReference type="ARBA" id="ARBA00022737"/>
    </source>
</evidence>
<feature type="chain" id="PRO_5029787172" description="RPW8 domain-containing protein" evidence="5">
    <location>
        <begin position="20"/>
        <end position="1187"/>
    </location>
</feature>
<proteinExistence type="inferred from homology"/>
<dbReference type="Gene3D" id="1.10.10.10">
    <property type="entry name" value="Winged helix-like DNA-binding domain superfamily/Winged helix DNA-binding domain"/>
    <property type="match status" value="1"/>
</dbReference>
<feature type="region of interest" description="Disordered" evidence="4">
    <location>
        <begin position="1165"/>
        <end position="1187"/>
    </location>
</feature>
<evidence type="ECO:0000313" key="7">
    <source>
        <dbReference type="EnsemblPlants" id="QL06p043215:mrna"/>
    </source>
</evidence>
<dbReference type="PRINTS" id="PR00364">
    <property type="entry name" value="DISEASERSIST"/>
</dbReference>
<dbReference type="SUPFAM" id="SSF52047">
    <property type="entry name" value="RNI-like"/>
    <property type="match status" value="1"/>
</dbReference>
<feature type="signal peptide" evidence="5">
    <location>
        <begin position="1"/>
        <end position="19"/>
    </location>
</feature>
<dbReference type="InterPro" id="IPR026960">
    <property type="entry name" value="RVT-Znf"/>
</dbReference>
<dbReference type="Pfam" id="PF13966">
    <property type="entry name" value="zf-RVT"/>
    <property type="match status" value="1"/>
</dbReference>
<dbReference type="Gene3D" id="3.80.10.10">
    <property type="entry name" value="Ribonuclease Inhibitor"/>
    <property type="match status" value="1"/>
</dbReference>
<dbReference type="GO" id="GO:0006952">
    <property type="term" value="P:defense response"/>
    <property type="evidence" value="ECO:0007669"/>
    <property type="project" value="UniProtKB-KW"/>
</dbReference>
<dbReference type="Pfam" id="PF05659">
    <property type="entry name" value="RPW8"/>
    <property type="match status" value="1"/>
</dbReference>
<evidence type="ECO:0000256" key="3">
    <source>
        <dbReference type="ARBA" id="ARBA00022821"/>
    </source>
</evidence>
<name>A0A7N2M0A9_QUELO</name>
<dbReference type="InterPro" id="IPR002182">
    <property type="entry name" value="NB-ARC"/>
</dbReference>
<evidence type="ECO:0000313" key="8">
    <source>
        <dbReference type="Proteomes" id="UP000594261"/>
    </source>
</evidence>
<dbReference type="InterPro" id="IPR036388">
    <property type="entry name" value="WH-like_DNA-bd_sf"/>
</dbReference>
<organism evidence="7 8">
    <name type="scientific">Quercus lobata</name>
    <name type="common">Valley oak</name>
    <dbReference type="NCBI Taxonomy" id="97700"/>
    <lineage>
        <taxon>Eukaryota</taxon>
        <taxon>Viridiplantae</taxon>
        <taxon>Streptophyta</taxon>
        <taxon>Embryophyta</taxon>
        <taxon>Tracheophyta</taxon>
        <taxon>Spermatophyta</taxon>
        <taxon>Magnoliopsida</taxon>
        <taxon>eudicotyledons</taxon>
        <taxon>Gunneridae</taxon>
        <taxon>Pentapetalae</taxon>
        <taxon>rosids</taxon>
        <taxon>fabids</taxon>
        <taxon>Fagales</taxon>
        <taxon>Fagaceae</taxon>
        <taxon>Quercus</taxon>
    </lineage>
</organism>
<evidence type="ECO:0000256" key="5">
    <source>
        <dbReference type="SAM" id="SignalP"/>
    </source>
</evidence>
<keyword evidence="2" id="KW-0677">Repeat</keyword>
<feature type="domain" description="RPW8" evidence="6">
    <location>
        <begin position="1"/>
        <end position="154"/>
    </location>
</feature>
<dbReference type="PANTHER" id="PTHR36766">
    <property type="entry name" value="PLANT BROAD-SPECTRUM MILDEW RESISTANCE PROTEIN RPW8"/>
    <property type="match status" value="1"/>
</dbReference>
<protein>
    <recommendedName>
        <fullName evidence="6">RPW8 domain-containing protein</fullName>
    </recommendedName>
</protein>
<dbReference type="InterPro" id="IPR032675">
    <property type="entry name" value="LRR_dom_sf"/>
</dbReference>
<dbReference type="PANTHER" id="PTHR36766:SF3">
    <property type="entry name" value="RPW8 DOMAIN-CONTAINING PROTEIN"/>
    <property type="match status" value="1"/>
</dbReference>
<dbReference type="Gene3D" id="1.10.8.430">
    <property type="entry name" value="Helical domain of apoptotic protease-activating factors"/>
    <property type="match status" value="1"/>
</dbReference>
<keyword evidence="8" id="KW-1185">Reference proteome</keyword>
<dbReference type="InterPro" id="IPR008808">
    <property type="entry name" value="Powdery_mildew-R_dom"/>
</dbReference>
<evidence type="ECO:0000256" key="4">
    <source>
        <dbReference type="SAM" id="MobiDB-lite"/>
    </source>
</evidence>
<dbReference type="AlphaFoldDB" id="A0A7N2M0A9"/>
<comment type="similarity">
    <text evidence="1">Belongs to the disease resistance NB-LRR family.</text>
</comment>
<dbReference type="SUPFAM" id="SSF52540">
    <property type="entry name" value="P-loop containing nucleoside triphosphate hydrolases"/>
    <property type="match status" value="1"/>
</dbReference>
<dbReference type="Pfam" id="PF00931">
    <property type="entry name" value="NB-ARC"/>
    <property type="match status" value="1"/>
</dbReference>
<dbReference type="Gene3D" id="3.40.50.300">
    <property type="entry name" value="P-loop containing nucleotide triphosphate hydrolases"/>
    <property type="match status" value="1"/>
</dbReference>
<evidence type="ECO:0000256" key="1">
    <source>
        <dbReference type="ARBA" id="ARBA00008894"/>
    </source>
</evidence>
<dbReference type="InterPro" id="IPR027417">
    <property type="entry name" value="P-loop_NTPase"/>
</dbReference>
<keyword evidence="5" id="KW-0732">Signal</keyword>
<keyword evidence="3" id="KW-0611">Plant defense</keyword>
<dbReference type="GO" id="GO:0043531">
    <property type="term" value="F:ADP binding"/>
    <property type="evidence" value="ECO:0007669"/>
    <property type="project" value="InterPro"/>
</dbReference>
<reference evidence="7 8" key="1">
    <citation type="journal article" date="2016" name="G3 (Bethesda)">
        <title>First Draft Assembly and Annotation of the Genome of a California Endemic Oak Quercus lobata Nee (Fagaceae).</title>
        <authorList>
            <person name="Sork V.L."/>
            <person name="Fitz-Gibbon S.T."/>
            <person name="Puiu D."/>
            <person name="Crepeau M."/>
            <person name="Gugger P.F."/>
            <person name="Sherman R."/>
            <person name="Stevens K."/>
            <person name="Langley C.H."/>
            <person name="Pellegrini M."/>
            <person name="Salzberg S.L."/>
        </authorList>
    </citation>
    <scope>NUCLEOTIDE SEQUENCE [LARGE SCALE GENOMIC DNA]</scope>
    <source>
        <strain evidence="7 8">cv. SW786</strain>
    </source>
</reference>
<dbReference type="EnsemblPlants" id="QL06p043215:mrna">
    <property type="protein sequence ID" value="QL06p043215:mrna"/>
    <property type="gene ID" value="QL06p043215"/>
</dbReference>
<accession>A0A7N2M0A9</accession>
<sequence>MALMVAGSLLGAGFGQVFASLRETVKDVVSKACQFIPILKRLESKLDSLATTVTDIERLNQLLNRPVEETRSFIEEMTRGRELVRECLQIPRWNLYLRFKYSSKLTKLEEDILRYCQVDLQLYGARTGLETREIVSDIRQRMDSIASVETPKVSFAVREPPVFTVGFDMPMKELKTLLLKEEVQLLLFTAPGGCGKTTLVQMLCQDEIIKGMFENNILFVNVSKTPNVKVIVQNLFNYKNMQPEFLIQSDDDAFYQLPQLLNHITPNPILLILDDIWLGSEDLPEKFKFDLPNYKILVTSRTAFPRFKFTYHLKPLNDVDAMTLFRRSASLDDGSSYIPAEKEVEKIVKGCGGFPLVLQVIGGSLRGEDAVVWRSTLMKWSDGQSFLGSDTKLLGHLESSLEFSDDKVIIKECFMDLGSFPEDQRIPAAILIDMWAELYELDEDGIHAIAYLRQLTTRNLASLVMAEKDASEANSYYNDDFVTLHDILRELAMHQSSKKPEEERPRLILNISGNNLPKRWMGKKHKLINARLLSISTGKSFSWSWCNIHAPKVEVLILNFQTQNYTLPEFVEKMDELKVLIVTNYGFSHAEISNFQLLGSLPNFRRIRLEKVSISSLCKTLVPLKSLKKISLFMCNIGKAFENCTIQPSNDLPNLMEIRIDYCSDMLELPVGLCDIVLLKKLIITNCHKLSALPKGIGKLVNLEVLRFRSCTDLSELPESIRSLHKLSILDISDCLSISKLPKHIGELCNLKVLSMKGCLRLRSSLPESTMELMQLEVVVCDEERAKLWVPIKEFLTKLIVKLLLKIVLAEAMIVLHERTCVHIVKVFEDAYKAGLRIIILNGIERLLGVWSDPWVPWIHGFKPVPKTDSMRHTPLLVSQLFDASTHCWNSRLIYELFDEASAHAILKIPLHVSPMQDKLMWILDPKGRFFVKSAYKEAIAHEPGPNPSQGLWKKLWKARLPERIKMLLWRIGSNSIPTKVNLSTRLERVDPTCPLCKSGTEPSLHLFFECPISRCLWHSACWGFRADLERVQSHVDIINLILEPPISAIPTQEAWLITLNMAVVVDEIWHIRNCVLYEEDHVDIHKSAKSVQSRFLESSKLFANVPPKPSSEVVTTWSPPPTGWIKINVDAAVSGSTLALGVIARNHKGEVISIWGRCRSSCPPSKPKQQPCYGQLRLPTGKNGPM</sequence>